<keyword evidence="2" id="KW-1185">Reference proteome</keyword>
<dbReference type="Proteomes" id="UP001139955">
    <property type="component" value="Unassembled WGS sequence"/>
</dbReference>
<evidence type="ECO:0000313" key="2">
    <source>
        <dbReference type="Proteomes" id="UP001139955"/>
    </source>
</evidence>
<comment type="caution">
    <text evidence="1">The sequence shown here is derived from an EMBL/GenBank/DDBJ whole genome shotgun (WGS) entry which is preliminary data.</text>
</comment>
<protein>
    <submittedName>
        <fullName evidence="1">Uncharacterized protein</fullName>
    </submittedName>
</protein>
<sequence length="162" mass="18041">MPSGHKTDLNLANVKSKKDKALTYIRGQILKIEKHFRTRTVIFLGESHTNDVDIAINTSLVATPPLLRDSATRVIFERLLDDRYEAGTSASVDIKKEKIDLEATPLKRSERMAAMIEDAFANDAKTLVYVVCGSRHGPEIFTALEKICSADFSYVIKPSVTD</sequence>
<dbReference type="EMBL" id="JAOSKY010000004">
    <property type="protein sequence ID" value="MCU7248194.1"/>
    <property type="molecule type" value="Genomic_DNA"/>
</dbReference>
<organism evidence="1 2">
    <name type="scientific">Pseudomonas koreensis</name>
    <dbReference type="NCBI Taxonomy" id="198620"/>
    <lineage>
        <taxon>Bacteria</taxon>
        <taxon>Pseudomonadati</taxon>
        <taxon>Pseudomonadota</taxon>
        <taxon>Gammaproteobacteria</taxon>
        <taxon>Pseudomonadales</taxon>
        <taxon>Pseudomonadaceae</taxon>
        <taxon>Pseudomonas</taxon>
    </lineage>
</organism>
<reference evidence="1" key="1">
    <citation type="submission" date="2022-09" db="EMBL/GenBank/DDBJ databases">
        <authorList>
            <person name="Cesa-Luna C."/>
            <person name="Girard L."/>
            <person name="Lood C."/>
            <person name="Hofte M."/>
            <person name="De Mot R."/>
        </authorList>
    </citation>
    <scope>NUCLEOTIDE SEQUENCE</scope>
    <source>
        <strain evidence="1">B1M3-32</strain>
    </source>
</reference>
<evidence type="ECO:0000313" key="1">
    <source>
        <dbReference type="EMBL" id="MCU7248194.1"/>
    </source>
</evidence>
<name>A0A9X3BBM0_9PSED</name>
<proteinExistence type="predicted"/>
<dbReference type="AlphaFoldDB" id="A0A9X3BBM0"/>
<reference evidence="1" key="2">
    <citation type="journal article" date="2023" name="mSystems">
        <title>Charting the Lipopeptidome of Nonpathogenic Pseudomonas.</title>
        <authorList>
            <person name="Cesa-Luna C."/>
            <person name="Geudens N."/>
            <person name="Girard L."/>
            <person name="De Roo V."/>
            <person name="Maklad H.R."/>
            <person name="Martins J.C."/>
            <person name="Hofte M."/>
            <person name="De Mot R."/>
        </authorList>
    </citation>
    <scope>NUCLEOTIDE SEQUENCE</scope>
    <source>
        <strain evidence="1">B1M3-32</strain>
    </source>
</reference>
<dbReference type="RefSeq" id="WP_217834111.1">
    <property type="nucleotide sequence ID" value="NZ_JAOSKY010000004.1"/>
</dbReference>
<accession>A0A9X3BBM0</accession>
<gene>
    <name evidence="1" type="ORF">OC940_10315</name>
</gene>